<sequence length="746" mass="85119">MSGPITYPRQVLQRVSDRKKRKLAIDDSDEIELDHNFDLIIDSELQVIEDSQTSLKGHRDLFGELIPPDEFVSHTEAKNKSNKKTTSKKKKQSDEEISPIMKPKRVFIPTPNFMKLMKEAQIELYSLMGVNKSSSDISVVTSDNLNVSGIQNLENSPIKSTRNESTTNSNNNDNDKESRQVLEGVVAFVDYKLDNDRSASSIIECLIEMGAKVEKTFNQKVTHVMFCDGYRSTYNKAIKRNIPLVSARWMEYSKLANKMLKPEDYPPVDLEKYTKKTPLKNINIPVGHTYKKFLRQSNIERDQIFKSRCDQIMERFNNLNVNQNNKNEDCFIVGTPKKTTVNKLDGPYETNDIVNMLSDQLCKVLNKIDSPVPDDQIDELYIPMSLKVLRKYLTPNGKENTTCTELDSELAKIEDRLNLNSQARQRFRKLLFPSDNNLNNMSNVSDFPTPSPEKLRISAPSRLISTKKRKTRVDNKLLPNTKNLNSNKITPQKNVKINSLKWEIPTDLRPKKTKKVTVQKVKNVKMTQTKDTVSGLMSRNSSSIFQTPKASLASPVILQSIACSGMTKSETNILKSCIQDLGTFIFHPKVEPSTTYLVTKSQPKRTLNIVFAMAYGCFIVSEDWVHKSHKNGRWLSHQQYLISDLSEPVKEFQLRRHTFGSLMTFNIFDNVGRIYISNTCEPHAKLLRRLVRACGGHCTSTETKANVVVGSTPQMNDNIHEKWILDCITQGTLLNKNQYMIVNTND</sequence>
<dbReference type="Gene3D" id="3.40.50.10190">
    <property type="entry name" value="BRCT domain"/>
    <property type="match status" value="3"/>
</dbReference>
<dbReference type="Proteomes" id="UP001160148">
    <property type="component" value="Unassembled WGS sequence"/>
</dbReference>
<organism evidence="3 4">
    <name type="scientific">Macrosiphum euphorbiae</name>
    <name type="common">potato aphid</name>
    <dbReference type="NCBI Taxonomy" id="13131"/>
    <lineage>
        <taxon>Eukaryota</taxon>
        <taxon>Metazoa</taxon>
        <taxon>Ecdysozoa</taxon>
        <taxon>Arthropoda</taxon>
        <taxon>Hexapoda</taxon>
        <taxon>Insecta</taxon>
        <taxon>Pterygota</taxon>
        <taxon>Neoptera</taxon>
        <taxon>Paraneoptera</taxon>
        <taxon>Hemiptera</taxon>
        <taxon>Sternorrhyncha</taxon>
        <taxon>Aphidomorpha</taxon>
        <taxon>Aphidoidea</taxon>
        <taxon>Aphididae</taxon>
        <taxon>Macrosiphini</taxon>
        <taxon>Macrosiphum</taxon>
    </lineage>
</organism>
<protein>
    <recommendedName>
        <fullName evidence="2">BRCT domain-containing protein</fullName>
    </recommendedName>
</protein>
<feature type="domain" description="BRCT" evidence="2">
    <location>
        <begin position="540"/>
        <end position="642"/>
    </location>
</feature>
<dbReference type="InterPro" id="IPR036420">
    <property type="entry name" value="BRCT_dom_sf"/>
</dbReference>
<dbReference type="GO" id="GO:0000278">
    <property type="term" value="P:mitotic cell cycle"/>
    <property type="evidence" value="ECO:0007669"/>
    <property type="project" value="TreeGrafter"/>
</dbReference>
<dbReference type="Pfam" id="PF16589">
    <property type="entry name" value="BRCT_2"/>
    <property type="match status" value="1"/>
</dbReference>
<evidence type="ECO:0000313" key="3">
    <source>
        <dbReference type="EMBL" id="CAI6351108.1"/>
    </source>
</evidence>
<dbReference type="PANTHER" id="PTHR14625">
    <property type="entry name" value="MICROCEPHALIN"/>
    <property type="match status" value="1"/>
</dbReference>
<evidence type="ECO:0000256" key="1">
    <source>
        <dbReference type="SAM" id="MobiDB-lite"/>
    </source>
</evidence>
<keyword evidence="4" id="KW-1185">Reference proteome</keyword>
<evidence type="ECO:0000259" key="2">
    <source>
        <dbReference type="PROSITE" id="PS50172"/>
    </source>
</evidence>
<feature type="region of interest" description="Disordered" evidence="1">
    <location>
        <begin position="72"/>
        <end position="100"/>
    </location>
</feature>
<dbReference type="SMART" id="SM00292">
    <property type="entry name" value="BRCT"/>
    <property type="match status" value="3"/>
</dbReference>
<dbReference type="PANTHER" id="PTHR14625:SF3">
    <property type="entry name" value="MICROCEPHALIN"/>
    <property type="match status" value="1"/>
</dbReference>
<dbReference type="AlphaFoldDB" id="A0AAV0W5M3"/>
<feature type="domain" description="BRCT" evidence="2">
    <location>
        <begin position="663"/>
        <end position="741"/>
    </location>
</feature>
<gene>
    <name evidence="3" type="ORF">MEUPH1_LOCUS7488</name>
</gene>
<dbReference type="CDD" id="cd17736">
    <property type="entry name" value="BRCT_microcephalin_rpt2"/>
    <property type="match status" value="1"/>
</dbReference>
<accession>A0AAV0W5M3</accession>
<dbReference type="Pfam" id="PF12738">
    <property type="entry name" value="PTCB-BRCT"/>
    <property type="match status" value="1"/>
</dbReference>
<name>A0AAV0W5M3_9HEMI</name>
<feature type="compositionally biased region" description="Basic residues" evidence="1">
    <location>
        <begin position="80"/>
        <end position="91"/>
    </location>
</feature>
<dbReference type="PROSITE" id="PS50172">
    <property type="entry name" value="BRCT"/>
    <property type="match status" value="3"/>
</dbReference>
<dbReference type="CDD" id="cd17751">
    <property type="entry name" value="BRCT_microcephalin_rpt3"/>
    <property type="match status" value="1"/>
</dbReference>
<dbReference type="SUPFAM" id="SSF52113">
    <property type="entry name" value="BRCT domain"/>
    <property type="match status" value="3"/>
</dbReference>
<evidence type="ECO:0000313" key="4">
    <source>
        <dbReference type="Proteomes" id="UP001160148"/>
    </source>
</evidence>
<feature type="region of interest" description="Disordered" evidence="1">
    <location>
        <begin position="151"/>
        <end position="178"/>
    </location>
</feature>
<dbReference type="InterPro" id="IPR001357">
    <property type="entry name" value="BRCT_dom"/>
</dbReference>
<proteinExistence type="predicted"/>
<feature type="domain" description="BRCT" evidence="2">
    <location>
        <begin position="177"/>
        <end position="267"/>
    </location>
</feature>
<reference evidence="3 4" key="1">
    <citation type="submission" date="2023-01" db="EMBL/GenBank/DDBJ databases">
        <authorList>
            <person name="Whitehead M."/>
        </authorList>
    </citation>
    <scope>NUCLEOTIDE SEQUENCE [LARGE SCALE GENOMIC DNA]</scope>
</reference>
<dbReference type="CDD" id="cd17716">
    <property type="entry name" value="BRCT_microcephalin_rpt1"/>
    <property type="match status" value="1"/>
</dbReference>
<dbReference type="EMBL" id="CARXXK010000001">
    <property type="protein sequence ID" value="CAI6351108.1"/>
    <property type="molecule type" value="Genomic_DNA"/>
</dbReference>
<comment type="caution">
    <text evidence="3">The sequence shown here is derived from an EMBL/GenBank/DDBJ whole genome shotgun (WGS) entry which is preliminary data.</text>
</comment>
<dbReference type="InterPro" id="IPR022047">
    <property type="entry name" value="Microcephalin-like"/>
</dbReference>
<feature type="compositionally biased region" description="Low complexity" evidence="1">
    <location>
        <begin position="159"/>
        <end position="172"/>
    </location>
</feature>